<sequence length="672" mass="77405">MPSGQYMGFSFGSFMEPDDYENDLFEVDDELQVLPRCGLCRFKFEPADSVVVFHPMDPSWYPIWEGKYSEEPTGSGPLEKGFHSACVVQFSRHFLLDDFVDSSVDDDIWKATRRGNTRYSVTYNEPPPSFEANRLLRLKKMFSQELVSLTGGRLPLEVCENIGRYCLRDYATRLFMDAWEKKTDFGRKDTAFGVTNSSTVWAQHFKFEGIQYIKSLSTSRRNESDTKLFEPKDGTHVNIYFAEDPLGIREVVMTRDDNTVLTQGENLSWVINRGVALPFRINSRADGFKLRDLAVSKSEKKVANYRQRRWAVLPSHLDSCQLAPPPENDYRVWKQPIRAVDWNLPGCRGYSILIDTGCVRDIIPNNRRGSSSQLMDVNNKHQGAWVYIPIDPGERIIEFWSRYCDYPRRRFKSLVIRTNKGRSFVFGSHRGLHSTSEWTCQFTYHAIAELPPNEPSRMLYCETKTARLWLSFEQAATRYQDAKISFMKPFKLTAFPGSNFIPSTAKLQDVRTISVCRSYREGLDLSCGEPIDEGIVGLLLTYEDGRQRSIGQIRLDHMGAPLLVNSGKFWLGSDESEDEPLPGGFWPRTQKIKWVEVDKPSRDQDREYLKVPLTGSLEWQSYKKDDYYRHTVFHHKSNELEDNADEMDALSACEAESGERAPAVFEQFSLVF</sequence>
<reference evidence="1 2" key="1">
    <citation type="submission" date="2020-05" db="EMBL/GenBank/DDBJ databases">
        <title>Identification and distribution of gene clusters putatively required for synthesis of sphingolipid metabolism inhibitors in phylogenetically diverse species of the filamentous fungus Fusarium.</title>
        <authorList>
            <person name="Kim H.-S."/>
            <person name="Busman M."/>
            <person name="Brown D.W."/>
            <person name="Divon H."/>
            <person name="Uhlig S."/>
            <person name="Proctor R.H."/>
        </authorList>
    </citation>
    <scope>NUCLEOTIDE SEQUENCE [LARGE SCALE GENOMIC DNA]</scope>
    <source>
        <strain evidence="1 2">NRRL 25211</strain>
    </source>
</reference>
<dbReference type="Proteomes" id="UP000544095">
    <property type="component" value="Unassembled WGS sequence"/>
</dbReference>
<comment type="caution">
    <text evidence="1">The sequence shown here is derived from an EMBL/GenBank/DDBJ whole genome shotgun (WGS) entry which is preliminary data.</text>
</comment>
<protein>
    <submittedName>
        <fullName evidence="1">Uncharacterized protein</fullName>
    </submittedName>
</protein>
<accession>A0A8H5USU7</accession>
<dbReference type="EMBL" id="JAAOAR010000175">
    <property type="protein sequence ID" value="KAF5598111.1"/>
    <property type="molecule type" value="Genomic_DNA"/>
</dbReference>
<name>A0A8H5USU7_9HYPO</name>
<organism evidence="1 2">
    <name type="scientific">Fusarium pseudoanthophilum</name>
    <dbReference type="NCBI Taxonomy" id="48495"/>
    <lineage>
        <taxon>Eukaryota</taxon>
        <taxon>Fungi</taxon>
        <taxon>Dikarya</taxon>
        <taxon>Ascomycota</taxon>
        <taxon>Pezizomycotina</taxon>
        <taxon>Sordariomycetes</taxon>
        <taxon>Hypocreomycetidae</taxon>
        <taxon>Hypocreales</taxon>
        <taxon>Nectriaceae</taxon>
        <taxon>Fusarium</taxon>
        <taxon>Fusarium fujikuroi species complex</taxon>
    </lineage>
</organism>
<evidence type="ECO:0000313" key="1">
    <source>
        <dbReference type="EMBL" id="KAF5598111.1"/>
    </source>
</evidence>
<proteinExistence type="predicted"/>
<keyword evidence="2" id="KW-1185">Reference proteome</keyword>
<gene>
    <name evidence="1" type="ORF">FPANT_3875</name>
</gene>
<dbReference type="AlphaFoldDB" id="A0A8H5USU7"/>
<evidence type="ECO:0000313" key="2">
    <source>
        <dbReference type="Proteomes" id="UP000544095"/>
    </source>
</evidence>